<dbReference type="InterPro" id="IPR003594">
    <property type="entry name" value="HATPase_dom"/>
</dbReference>
<keyword evidence="6" id="KW-1133">Transmembrane helix</keyword>
<dbReference type="SUPFAM" id="SSF47384">
    <property type="entry name" value="Homodimeric domain of signal transducing histidine kinase"/>
    <property type="match status" value="1"/>
</dbReference>
<name>A0A1T0CJP8_9GAMM</name>
<evidence type="ECO:0000259" key="8">
    <source>
        <dbReference type="PROSITE" id="PS50110"/>
    </source>
</evidence>
<dbReference type="SMART" id="SM00388">
    <property type="entry name" value="HisKA"/>
    <property type="match status" value="1"/>
</dbReference>
<dbReference type="CDD" id="cd16922">
    <property type="entry name" value="HATPase_EvgS-ArcB-TorS-like"/>
    <property type="match status" value="1"/>
</dbReference>
<dbReference type="CDD" id="cd00082">
    <property type="entry name" value="HisKA"/>
    <property type="match status" value="1"/>
</dbReference>
<gene>
    <name evidence="9" type="ORF">B0682_01800</name>
</gene>
<evidence type="ECO:0000256" key="3">
    <source>
        <dbReference type="ARBA" id="ARBA00022553"/>
    </source>
</evidence>
<sequence length="967" mass="109488">MRPVRTIYGGFFYYMLSIMVLVGAYYYVWIAKARQYQVEQSKLIYALMSQTALVIDAEIVKRYQQVAMTDTKSIKTQYVNILSHLQKSSPLQGSTFNIHLSQNHSLKPQATINLSHQGLDNQFDDLSQIAFFKQKHAKQSHDAYVIDGEQLTGYIPLSFGYGIMVQVKHRPIDYQPQALGFWLPIMLALPLLLLGLYVSCHRNRQWQMVIDDAHAIASPQSPLSYQCLSMPNKHLGDAFDGLSTAFSRLFLQTQRQRRALLVNKRLTQRLMEHAPIPMALVCRSGHIGYVNAQFRNVFHLEVIDDAKRYVSDFIMGADKSAQRFINHLTDVPLSKQAMVVGCFDKRHYLLNMNPWFSEHGQMQGIMVSFTDVHELVIKTADDTQVIEQLSARLSSFDKLWSMMGHELRTPLSGILGMLELFGKDSLNNEQKEAFATVERTAESMLGMLNDMLDMAKMDAGKLQINYEITDILTLCRQVCELMVGNARKQGIELLCYFDTSFPRYISTDSVRLRQVLMNLLGNAIKFTKTGYVALIISYDELPTDEQHTAGKQHTADKQEDGNQPWLRFSVQDTGIGISQEEQRHLFTFFNQANNSISSQFGGTGLGLAISKSFVQMMHGTLKLTSIVGQGSDFSVYLPYQRHNQPVYQFSTDFTGIGLYVISSQAISGKYLTQIFNDMALPAFVRVGINDKTLSDITNKQQQVDGTLKSVLLIEHEALNDTSLTLLSQLPDYQNMAKILLSMQPERMVGLNLLDEFDGFLNKPLDISDLVSELMRLTRPNQYFDSVDTRLSAVQTQFNAFMERHAQSNLIQSDLIQSNLAQEQENQSQDHQSTHAIIANIRPNVLLAEDNPINQTVAKKVLNKLGYDVIVANNGQEALELLAKHRQKIALVLMDCRMPIKDGLTASQEIRQKRDSIPIIALTANASDEDRQLCLKAGMNDFLTKPVRVQNLEPLLNKYDLQSKISKH</sequence>
<dbReference type="SUPFAM" id="SSF55874">
    <property type="entry name" value="ATPase domain of HSP90 chaperone/DNA topoisomerase II/histidine kinase"/>
    <property type="match status" value="1"/>
</dbReference>
<dbReference type="RefSeq" id="WP_078306395.1">
    <property type="nucleotide sequence ID" value="NZ_MUYT01000002.1"/>
</dbReference>
<dbReference type="SMART" id="SM00387">
    <property type="entry name" value="HATPase_c"/>
    <property type="match status" value="1"/>
</dbReference>
<evidence type="ECO:0000256" key="5">
    <source>
        <dbReference type="PROSITE-ProRule" id="PRU00169"/>
    </source>
</evidence>
<dbReference type="PROSITE" id="PS50110">
    <property type="entry name" value="RESPONSE_REGULATORY"/>
    <property type="match status" value="1"/>
</dbReference>
<dbReference type="FunFam" id="3.30.565.10:FF:000010">
    <property type="entry name" value="Sensor histidine kinase RcsC"/>
    <property type="match status" value="1"/>
</dbReference>
<evidence type="ECO:0000256" key="4">
    <source>
        <dbReference type="ARBA" id="ARBA00023012"/>
    </source>
</evidence>
<dbReference type="Gene3D" id="3.30.565.10">
    <property type="entry name" value="Histidine kinase-like ATPase, C-terminal domain"/>
    <property type="match status" value="1"/>
</dbReference>
<dbReference type="SUPFAM" id="SSF52172">
    <property type="entry name" value="CheY-like"/>
    <property type="match status" value="1"/>
</dbReference>
<dbReference type="EC" id="2.7.13.3" evidence="2"/>
<dbReference type="PROSITE" id="PS50109">
    <property type="entry name" value="HIS_KIN"/>
    <property type="match status" value="1"/>
</dbReference>
<dbReference type="SMART" id="SM00448">
    <property type="entry name" value="REC"/>
    <property type="match status" value="1"/>
</dbReference>
<dbReference type="AlphaFoldDB" id="A0A1T0CJP8"/>
<feature type="domain" description="Response regulatory" evidence="8">
    <location>
        <begin position="843"/>
        <end position="959"/>
    </location>
</feature>
<dbReference type="InterPro" id="IPR036097">
    <property type="entry name" value="HisK_dim/P_sf"/>
</dbReference>
<dbReference type="Pfam" id="PF00512">
    <property type="entry name" value="HisKA"/>
    <property type="match status" value="1"/>
</dbReference>
<organism evidence="9 10">
    <name type="scientific">Lwoffella lincolnii</name>
    <dbReference type="NCBI Taxonomy" id="90241"/>
    <lineage>
        <taxon>Bacteria</taxon>
        <taxon>Pseudomonadati</taxon>
        <taxon>Pseudomonadota</taxon>
        <taxon>Gammaproteobacteria</taxon>
        <taxon>Moraxellales</taxon>
        <taxon>Moraxellaceae</taxon>
        <taxon>Lwoffella</taxon>
    </lineage>
</organism>
<dbReference type="Gene3D" id="3.30.450.20">
    <property type="entry name" value="PAS domain"/>
    <property type="match status" value="1"/>
</dbReference>
<dbReference type="SUPFAM" id="SSF55785">
    <property type="entry name" value="PYP-like sensor domain (PAS domain)"/>
    <property type="match status" value="1"/>
</dbReference>
<dbReference type="GO" id="GO:0000155">
    <property type="term" value="F:phosphorelay sensor kinase activity"/>
    <property type="evidence" value="ECO:0007669"/>
    <property type="project" value="InterPro"/>
</dbReference>
<evidence type="ECO:0000256" key="1">
    <source>
        <dbReference type="ARBA" id="ARBA00000085"/>
    </source>
</evidence>
<keyword evidence="3 5" id="KW-0597">Phosphoprotein</keyword>
<reference evidence="9 10" key="1">
    <citation type="submission" date="2017-02" db="EMBL/GenBank/DDBJ databases">
        <title>Draft genome sequence of Moraxella lincolnii CCUG 9405T type strain.</title>
        <authorList>
            <person name="Salva-Serra F."/>
            <person name="Engstrom-Jakobsson H."/>
            <person name="Thorell K."/>
            <person name="Jaen-Luchoro D."/>
            <person name="Gonzales-Siles L."/>
            <person name="Karlsson R."/>
            <person name="Yazdan S."/>
            <person name="Boulund F."/>
            <person name="Johnning A."/>
            <person name="Engstrand L."/>
            <person name="Kristiansson E."/>
            <person name="Moore E."/>
        </authorList>
    </citation>
    <scope>NUCLEOTIDE SEQUENCE [LARGE SCALE GENOMIC DNA]</scope>
    <source>
        <strain evidence="9 10">CCUG 9405</strain>
    </source>
</reference>
<feature type="modified residue" description="4-aspartylphosphate" evidence="5">
    <location>
        <position position="894"/>
    </location>
</feature>
<dbReference type="Proteomes" id="UP000191094">
    <property type="component" value="Unassembled WGS sequence"/>
</dbReference>
<dbReference type="InterPro" id="IPR004358">
    <property type="entry name" value="Sig_transdc_His_kin-like_C"/>
</dbReference>
<feature type="transmembrane region" description="Helical" evidence="6">
    <location>
        <begin position="6"/>
        <end position="28"/>
    </location>
</feature>
<keyword evidence="4" id="KW-0902">Two-component regulatory system</keyword>
<keyword evidence="10" id="KW-1185">Reference proteome</keyword>
<dbReference type="Gene3D" id="1.10.287.130">
    <property type="match status" value="1"/>
</dbReference>
<protein>
    <recommendedName>
        <fullName evidence="2">histidine kinase</fullName>
        <ecNumber evidence="2">2.7.13.3</ecNumber>
    </recommendedName>
</protein>
<dbReference type="Pfam" id="PF00072">
    <property type="entry name" value="Response_reg"/>
    <property type="match status" value="1"/>
</dbReference>
<dbReference type="PANTHER" id="PTHR45339:SF1">
    <property type="entry name" value="HYBRID SIGNAL TRANSDUCTION HISTIDINE KINASE J"/>
    <property type="match status" value="1"/>
</dbReference>
<comment type="caution">
    <text evidence="9">The sequence shown here is derived from an EMBL/GenBank/DDBJ whole genome shotgun (WGS) entry which is preliminary data.</text>
</comment>
<dbReference type="STRING" id="90241.B0682_01800"/>
<feature type="domain" description="Histidine kinase" evidence="7">
    <location>
        <begin position="402"/>
        <end position="641"/>
    </location>
</feature>
<dbReference type="OrthoDB" id="9797243at2"/>
<dbReference type="InterPro" id="IPR001789">
    <property type="entry name" value="Sig_transdc_resp-reg_receiver"/>
</dbReference>
<proteinExistence type="predicted"/>
<evidence type="ECO:0000313" key="9">
    <source>
        <dbReference type="EMBL" id="OOS22544.1"/>
    </source>
</evidence>
<evidence type="ECO:0000256" key="6">
    <source>
        <dbReference type="SAM" id="Phobius"/>
    </source>
</evidence>
<keyword evidence="6" id="KW-0812">Transmembrane</keyword>
<dbReference type="InterPro" id="IPR003661">
    <property type="entry name" value="HisK_dim/P_dom"/>
</dbReference>
<evidence type="ECO:0000313" key="10">
    <source>
        <dbReference type="Proteomes" id="UP000191094"/>
    </source>
</evidence>
<dbReference type="InterPro" id="IPR005467">
    <property type="entry name" value="His_kinase_dom"/>
</dbReference>
<dbReference type="InterPro" id="IPR011006">
    <property type="entry name" value="CheY-like_superfamily"/>
</dbReference>
<accession>A0A1T0CJP8</accession>
<dbReference type="Pfam" id="PF02518">
    <property type="entry name" value="HATPase_c"/>
    <property type="match status" value="1"/>
</dbReference>
<dbReference type="EMBL" id="MUYT01000002">
    <property type="protein sequence ID" value="OOS22544.1"/>
    <property type="molecule type" value="Genomic_DNA"/>
</dbReference>
<dbReference type="InterPro" id="IPR036890">
    <property type="entry name" value="HATPase_C_sf"/>
</dbReference>
<evidence type="ECO:0000256" key="2">
    <source>
        <dbReference type="ARBA" id="ARBA00012438"/>
    </source>
</evidence>
<dbReference type="PRINTS" id="PR00344">
    <property type="entry name" value="BCTRLSENSOR"/>
</dbReference>
<evidence type="ECO:0000259" key="7">
    <source>
        <dbReference type="PROSITE" id="PS50109"/>
    </source>
</evidence>
<dbReference type="PANTHER" id="PTHR45339">
    <property type="entry name" value="HYBRID SIGNAL TRANSDUCTION HISTIDINE KINASE J"/>
    <property type="match status" value="1"/>
</dbReference>
<dbReference type="CDD" id="cd17546">
    <property type="entry name" value="REC_hyHK_CKI1_RcsC-like"/>
    <property type="match status" value="1"/>
</dbReference>
<dbReference type="InterPro" id="IPR035965">
    <property type="entry name" value="PAS-like_dom_sf"/>
</dbReference>
<keyword evidence="6" id="KW-0472">Membrane</keyword>
<feature type="transmembrane region" description="Helical" evidence="6">
    <location>
        <begin position="178"/>
        <end position="198"/>
    </location>
</feature>
<dbReference type="Gene3D" id="3.40.50.2300">
    <property type="match status" value="1"/>
</dbReference>
<comment type="catalytic activity">
    <reaction evidence="1">
        <text>ATP + protein L-histidine = ADP + protein N-phospho-L-histidine.</text>
        <dbReference type="EC" id="2.7.13.3"/>
    </reaction>
</comment>